<dbReference type="Pfam" id="PF05977">
    <property type="entry name" value="MFS_3"/>
    <property type="match status" value="1"/>
</dbReference>
<evidence type="ECO:0000256" key="5">
    <source>
        <dbReference type="ARBA" id="ARBA00022989"/>
    </source>
</evidence>
<evidence type="ECO:0000256" key="1">
    <source>
        <dbReference type="ARBA" id="ARBA00004651"/>
    </source>
</evidence>
<feature type="transmembrane region" description="Helical" evidence="8">
    <location>
        <begin position="49"/>
        <end position="70"/>
    </location>
</feature>
<dbReference type="PROSITE" id="PS50850">
    <property type="entry name" value="MFS"/>
    <property type="match status" value="1"/>
</dbReference>
<feature type="domain" description="Major facilitator superfamily (MFS) profile" evidence="9">
    <location>
        <begin position="1"/>
        <end position="398"/>
    </location>
</feature>
<evidence type="ECO:0000256" key="8">
    <source>
        <dbReference type="SAM" id="Phobius"/>
    </source>
</evidence>
<gene>
    <name evidence="10" type="ORF">ACFOUW_08290</name>
</gene>
<dbReference type="InterPro" id="IPR020846">
    <property type="entry name" value="MFS_dom"/>
</dbReference>
<dbReference type="SUPFAM" id="SSF103473">
    <property type="entry name" value="MFS general substrate transporter"/>
    <property type="match status" value="1"/>
</dbReference>
<feature type="transmembrane region" description="Helical" evidence="8">
    <location>
        <begin position="12"/>
        <end position="29"/>
    </location>
</feature>
<evidence type="ECO:0000256" key="6">
    <source>
        <dbReference type="ARBA" id="ARBA00023136"/>
    </source>
</evidence>
<keyword evidence="11" id="KW-1185">Reference proteome</keyword>
<dbReference type="RefSeq" id="WP_205117076.1">
    <property type="nucleotide sequence ID" value="NZ_JAFBCM010000001.1"/>
</dbReference>
<dbReference type="CDD" id="cd06173">
    <property type="entry name" value="MFS_MefA_like"/>
    <property type="match status" value="1"/>
</dbReference>
<reference evidence="11" key="1">
    <citation type="journal article" date="2019" name="Int. J. Syst. Evol. Microbiol.">
        <title>The Global Catalogue of Microorganisms (GCM) 10K type strain sequencing project: providing services to taxonomists for standard genome sequencing and annotation.</title>
        <authorList>
            <consortium name="The Broad Institute Genomics Platform"/>
            <consortium name="The Broad Institute Genome Sequencing Center for Infectious Disease"/>
            <person name="Wu L."/>
            <person name="Ma J."/>
        </authorList>
    </citation>
    <scope>NUCLEOTIDE SEQUENCE [LARGE SCALE GENOMIC DNA]</scope>
    <source>
        <strain evidence="11">CGMCC 4.7241</strain>
    </source>
</reference>
<proteinExistence type="predicted"/>
<evidence type="ECO:0000256" key="3">
    <source>
        <dbReference type="ARBA" id="ARBA00022475"/>
    </source>
</evidence>
<feature type="compositionally biased region" description="Low complexity" evidence="7">
    <location>
        <begin position="455"/>
        <end position="473"/>
    </location>
</feature>
<protein>
    <submittedName>
        <fullName evidence="10">MFS transporter</fullName>
    </submittedName>
</protein>
<dbReference type="InterPro" id="IPR010290">
    <property type="entry name" value="TM_effector"/>
</dbReference>
<comment type="caution">
    <text evidence="10">The sequence shown here is derived from an EMBL/GenBank/DDBJ whole genome shotgun (WGS) entry which is preliminary data.</text>
</comment>
<feature type="transmembrane region" description="Helical" evidence="8">
    <location>
        <begin position="221"/>
        <end position="245"/>
    </location>
</feature>
<dbReference type="EMBL" id="JBHRZH010000006">
    <property type="protein sequence ID" value="MFC3760835.1"/>
    <property type="molecule type" value="Genomic_DNA"/>
</dbReference>
<evidence type="ECO:0000256" key="7">
    <source>
        <dbReference type="SAM" id="MobiDB-lite"/>
    </source>
</evidence>
<feature type="transmembrane region" description="Helical" evidence="8">
    <location>
        <begin position="91"/>
        <end position="120"/>
    </location>
</feature>
<dbReference type="Proteomes" id="UP001595699">
    <property type="component" value="Unassembled WGS sequence"/>
</dbReference>
<dbReference type="PANTHER" id="PTHR23513:SF11">
    <property type="entry name" value="STAPHYLOFERRIN A TRANSPORTER"/>
    <property type="match status" value="1"/>
</dbReference>
<accession>A0ABV7Y6F3</accession>
<dbReference type="Gene3D" id="1.20.1250.20">
    <property type="entry name" value="MFS general substrate transporter like domains"/>
    <property type="match status" value="1"/>
</dbReference>
<comment type="subcellular location">
    <subcellularLocation>
        <location evidence="1">Cell membrane</location>
        <topology evidence="1">Multi-pass membrane protein</topology>
    </subcellularLocation>
</comment>
<feature type="transmembrane region" description="Helical" evidence="8">
    <location>
        <begin position="373"/>
        <end position="394"/>
    </location>
</feature>
<dbReference type="InterPro" id="IPR036259">
    <property type="entry name" value="MFS_trans_sf"/>
</dbReference>
<feature type="region of interest" description="Disordered" evidence="7">
    <location>
        <begin position="413"/>
        <end position="495"/>
    </location>
</feature>
<keyword evidence="5 8" id="KW-1133">Transmembrane helix</keyword>
<evidence type="ECO:0000313" key="10">
    <source>
        <dbReference type="EMBL" id="MFC3760835.1"/>
    </source>
</evidence>
<evidence type="ECO:0000313" key="11">
    <source>
        <dbReference type="Proteomes" id="UP001595699"/>
    </source>
</evidence>
<organism evidence="10 11">
    <name type="scientific">Tenggerimyces flavus</name>
    <dbReference type="NCBI Taxonomy" id="1708749"/>
    <lineage>
        <taxon>Bacteria</taxon>
        <taxon>Bacillati</taxon>
        <taxon>Actinomycetota</taxon>
        <taxon>Actinomycetes</taxon>
        <taxon>Propionibacteriales</taxon>
        <taxon>Nocardioidaceae</taxon>
        <taxon>Tenggerimyces</taxon>
    </lineage>
</organism>
<keyword evidence="4 8" id="KW-0812">Transmembrane</keyword>
<evidence type="ECO:0000256" key="4">
    <source>
        <dbReference type="ARBA" id="ARBA00022692"/>
    </source>
</evidence>
<feature type="transmembrane region" description="Helical" evidence="8">
    <location>
        <begin position="310"/>
        <end position="332"/>
    </location>
</feature>
<evidence type="ECO:0000259" key="9">
    <source>
        <dbReference type="PROSITE" id="PS50850"/>
    </source>
</evidence>
<keyword evidence="3" id="KW-1003">Cell membrane</keyword>
<keyword evidence="6 8" id="KW-0472">Membrane</keyword>
<feature type="transmembrane region" description="Helical" evidence="8">
    <location>
        <begin position="287"/>
        <end position="304"/>
    </location>
</feature>
<name>A0ABV7Y6F3_9ACTN</name>
<sequence>MSATFRSLRNRNYRLYAAGSAASNVGTWLQRVAQDWLVLQLSGSGTAVGITTGLQFLPFLILAPWAGLIADRFSKRKVLQITQAGMGSTAVVLAVLSLTGVAEVWHVYVLSFLLGVFSAIDNPARQSFVIEMVGKDDVTNAVGLNSASFNAARIVGPAIAGFMLIAFDPGVVIAINAVTYLGPIWALSRMRASELSTPEPAPRKKGMVRDGLQYVRGRPDLMLILAVVFFVGCFGLNFQLTSLLMATDVFGKGSAEYGILGSIMAVGSLAGALLAARRGGRPRQRMIIGAAVLFGLLEMMSGLMPTYLLFAVTLPLVGIASMTMITAANATMQLSVTPEMRGRVMALYAMVFIGSTPLGAPIVGWVAEAFGARWTLIGGGALSVLGTLLAAWLLKRHQGLRVRAHMLPRPHFHVFEPEDGEPTPPNGAVPTPRGPEAAPDPTPQALSVEPDKVRPWSSTGTSRPSRPTPTASRPWREKGLLPRFRRARTGRSATL</sequence>
<dbReference type="PANTHER" id="PTHR23513">
    <property type="entry name" value="INTEGRAL MEMBRANE EFFLUX PROTEIN-RELATED"/>
    <property type="match status" value="1"/>
</dbReference>
<feature type="transmembrane region" description="Helical" evidence="8">
    <location>
        <begin position="257"/>
        <end position="275"/>
    </location>
</feature>
<feature type="transmembrane region" description="Helical" evidence="8">
    <location>
        <begin position="154"/>
        <end position="181"/>
    </location>
</feature>
<evidence type="ECO:0000256" key="2">
    <source>
        <dbReference type="ARBA" id="ARBA00022448"/>
    </source>
</evidence>
<keyword evidence="2" id="KW-0813">Transport</keyword>
<feature type="transmembrane region" description="Helical" evidence="8">
    <location>
        <begin position="344"/>
        <end position="367"/>
    </location>
</feature>